<proteinExistence type="predicted"/>
<dbReference type="PANTHER" id="PTHR36932">
    <property type="entry name" value="CAPSULAR POLYSACCHARIDE BIOSYNTHESIS PROTEIN"/>
    <property type="match status" value="1"/>
</dbReference>
<organism evidence="1 2">
    <name type="scientific">Algoriphagus hitonicola</name>
    <dbReference type="NCBI Taxonomy" id="435880"/>
    <lineage>
        <taxon>Bacteria</taxon>
        <taxon>Pseudomonadati</taxon>
        <taxon>Bacteroidota</taxon>
        <taxon>Cytophagia</taxon>
        <taxon>Cytophagales</taxon>
        <taxon>Cyclobacteriaceae</taxon>
        <taxon>Algoriphagus</taxon>
    </lineage>
</organism>
<dbReference type="InterPro" id="IPR042099">
    <property type="entry name" value="ANL_N_sf"/>
</dbReference>
<sequence>MNFKKLVYKLGQAWRNPSLAGHLRSLKASQEWSRKDLLKLQEEKLRSLLSFAFKHSPYYRELLQNAGYDNLHEFKVKDLQYIPITFKHHLIDQNSKVQVERSLFKKTFLCETSGSSGQILTFYRDENWDSFNRAVQLRSYSWHDVQPWEPNLYFWGYNKSALKKRKIRFLDTLVNRKRIFDYDELVREKIYGKLDKFSFIEGYSSMLYEFALLLEKQGETYTHLKMVKGTSEMIYPHYQEVANKVFGKKIISEYGAAESGLIAFECPHGNMHINMEGVILESDPNEGILVTNLSSYSFPVIRYSLGDFVKLKSEDFECPCGMKHPIVEEISGRIGHNLLSEKKRYPSFILYYVFKNLFFNEGLKIDYQAHQYKIGEMEIWFKKPLEPKVEELITNEFAKYCPDIKLRLVINDNFRSVRGKLKDFINHLNEEQHEQEVS</sequence>
<reference evidence="2" key="1">
    <citation type="submission" date="2016-10" db="EMBL/GenBank/DDBJ databases">
        <authorList>
            <person name="Varghese N."/>
            <person name="Submissions S."/>
        </authorList>
    </citation>
    <scope>NUCLEOTIDE SEQUENCE [LARGE SCALE GENOMIC DNA]</scope>
    <source>
        <strain evidence="2">DSM 19315</strain>
    </source>
</reference>
<protein>
    <submittedName>
        <fullName evidence="1">Phenylacetate-CoA ligase</fullName>
    </submittedName>
</protein>
<accession>A0A1I2X3R3</accession>
<keyword evidence="2" id="KW-1185">Reference proteome</keyword>
<evidence type="ECO:0000313" key="1">
    <source>
        <dbReference type="EMBL" id="SFH08160.1"/>
    </source>
</evidence>
<dbReference type="EMBL" id="FOPC01000016">
    <property type="protein sequence ID" value="SFH08160.1"/>
    <property type="molecule type" value="Genomic_DNA"/>
</dbReference>
<dbReference type="GO" id="GO:0016874">
    <property type="term" value="F:ligase activity"/>
    <property type="evidence" value="ECO:0007669"/>
    <property type="project" value="UniProtKB-KW"/>
</dbReference>
<keyword evidence="1" id="KW-0436">Ligase</keyword>
<dbReference type="AlphaFoldDB" id="A0A1I2X3R3"/>
<dbReference type="PANTHER" id="PTHR36932:SF1">
    <property type="entry name" value="CAPSULAR POLYSACCHARIDE BIOSYNTHESIS PROTEIN"/>
    <property type="match status" value="1"/>
</dbReference>
<dbReference type="Gene3D" id="3.40.50.12780">
    <property type="entry name" value="N-terminal domain of ligase-like"/>
    <property type="match status" value="1"/>
</dbReference>
<name>A0A1I2X3R3_9BACT</name>
<gene>
    <name evidence="1" type="ORF">SAMN04487988_11623</name>
</gene>
<dbReference type="STRING" id="435880.SAMN04487988_11623"/>
<dbReference type="InterPro" id="IPR053158">
    <property type="entry name" value="CapK_Type1_Caps_Biosynth"/>
</dbReference>
<evidence type="ECO:0000313" key="2">
    <source>
        <dbReference type="Proteomes" id="UP000199642"/>
    </source>
</evidence>
<dbReference type="Proteomes" id="UP000199642">
    <property type="component" value="Unassembled WGS sequence"/>
</dbReference>